<dbReference type="Proteomes" id="UP000255233">
    <property type="component" value="Unassembled WGS sequence"/>
</dbReference>
<name>A0A379MTK2_9BACT</name>
<gene>
    <name evidence="1" type="ORF">NCTC11190_01169</name>
</gene>
<dbReference type="RefSeq" id="WP_115356410.1">
    <property type="nucleotide sequence ID" value="NZ_UGVL01000001.1"/>
</dbReference>
<dbReference type="InterPro" id="IPR036709">
    <property type="entry name" value="Autotransporte_beta_dom_sf"/>
</dbReference>
<dbReference type="SUPFAM" id="SSF103515">
    <property type="entry name" value="Autotransporter"/>
    <property type="match status" value="1"/>
</dbReference>
<protein>
    <submittedName>
        <fullName evidence="1">Outer membrane protein and related peptidoglycan-associated (Lipo)proteins</fullName>
    </submittedName>
</protein>
<dbReference type="Gene3D" id="3.30.1330.60">
    <property type="entry name" value="OmpA-like domain"/>
    <property type="match status" value="1"/>
</dbReference>
<dbReference type="Pfam" id="PF12099">
    <property type="entry name" value="DUF3575"/>
    <property type="match status" value="1"/>
</dbReference>
<reference evidence="1 2" key="1">
    <citation type="submission" date="2018-06" db="EMBL/GenBank/DDBJ databases">
        <authorList>
            <consortium name="Pathogen Informatics"/>
            <person name="Doyle S."/>
        </authorList>
    </citation>
    <scope>NUCLEOTIDE SEQUENCE [LARGE SCALE GENOMIC DNA]</scope>
    <source>
        <strain evidence="1 2">NCTC11190</strain>
    </source>
</reference>
<accession>A0A379MTK2</accession>
<dbReference type="InterPro" id="IPR036737">
    <property type="entry name" value="OmpA-like_sf"/>
</dbReference>
<evidence type="ECO:0000313" key="1">
    <source>
        <dbReference type="EMBL" id="SUE33952.1"/>
    </source>
</evidence>
<dbReference type="AlphaFoldDB" id="A0A379MTK2"/>
<dbReference type="SUPFAM" id="SSF103088">
    <property type="entry name" value="OmpA-like"/>
    <property type="match status" value="1"/>
</dbReference>
<sequence>MNKLFLLSVAAIWLSAGIVNGQHITIKTNLLYGGAALTPNAGVEFRLSDRWSLDLSCGYNPWTFNDGKKLKHWLVQPEARYWLKRTFDGHFLGLHALGGAYNINRIRLPWKFDAASSRYRYEGRAVGIGIGYGYSWRLGRRWHLEAEAGIGYIRLDYDRYRCNRCSALLEKHGRDVVRPTKLAVSLVYSIGKKRARKTAPPVSVPAPPPTAAQAAPPILAPTVRQESRPAEPPTIRTVRDTLIFRFGTGRAGLDPAENTAAFASLDSLLRRDIRIGHITLVGYASPEGSETLNLRLGRARAEAVKAYLKNRRPELSLPDSLFTLRCEGEDRKGLIAAIRDGGDARQRELLLGILREQDPALRKQRMLQYGSLLRPFYPALRRTVCIIEHTTK</sequence>
<dbReference type="InterPro" id="IPR021958">
    <property type="entry name" value="DUF3575"/>
</dbReference>
<dbReference type="Gene3D" id="2.40.128.130">
    <property type="entry name" value="Autotransporter beta-domain"/>
    <property type="match status" value="1"/>
</dbReference>
<dbReference type="EMBL" id="UGVL01000001">
    <property type="protein sequence ID" value="SUE33952.1"/>
    <property type="molecule type" value="Genomic_DNA"/>
</dbReference>
<keyword evidence="2" id="KW-1185">Reference proteome</keyword>
<dbReference type="STRING" id="880526.GCA_000427365_00276"/>
<organism evidence="1 2">
    <name type="scientific">Rikenella microfusus</name>
    <dbReference type="NCBI Taxonomy" id="28139"/>
    <lineage>
        <taxon>Bacteria</taxon>
        <taxon>Pseudomonadati</taxon>
        <taxon>Bacteroidota</taxon>
        <taxon>Bacteroidia</taxon>
        <taxon>Bacteroidales</taxon>
        <taxon>Rikenellaceae</taxon>
        <taxon>Rikenella</taxon>
    </lineage>
</organism>
<evidence type="ECO:0000313" key="2">
    <source>
        <dbReference type="Proteomes" id="UP000255233"/>
    </source>
</evidence>
<proteinExistence type="predicted"/>
<dbReference type="OrthoDB" id="1060107at2"/>